<sequence>MIPPTASLPPVGQIYPHKPRRCHVYRLLGSLPGADLKPPESHSVPPGVDRAVTSVLSADVHLGLDFAHGSGLQIQISPYLGRRLDAGQVFRPVSPISRPAGCQSIRFRSHLHV</sequence>
<name>A0AA40BAR2_9PEZI</name>
<protein>
    <submittedName>
        <fullName evidence="1">Uncharacterized protein</fullName>
    </submittedName>
</protein>
<organism evidence="1 2">
    <name type="scientific">Lasiosphaeris hirsuta</name>
    <dbReference type="NCBI Taxonomy" id="260670"/>
    <lineage>
        <taxon>Eukaryota</taxon>
        <taxon>Fungi</taxon>
        <taxon>Dikarya</taxon>
        <taxon>Ascomycota</taxon>
        <taxon>Pezizomycotina</taxon>
        <taxon>Sordariomycetes</taxon>
        <taxon>Sordariomycetidae</taxon>
        <taxon>Sordariales</taxon>
        <taxon>Lasiosphaeriaceae</taxon>
        <taxon>Lasiosphaeris</taxon>
    </lineage>
</organism>
<dbReference type="EMBL" id="JAUKUA010000001">
    <property type="protein sequence ID" value="KAK0730831.1"/>
    <property type="molecule type" value="Genomic_DNA"/>
</dbReference>
<gene>
    <name evidence="1" type="ORF">B0H67DRAFT_563048</name>
</gene>
<keyword evidence="2" id="KW-1185">Reference proteome</keyword>
<comment type="caution">
    <text evidence="1">The sequence shown here is derived from an EMBL/GenBank/DDBJ whole genome shotgun (WGS) entry which is preliminary data.</text>
</comment>
<proteinExistence type="predicted"/>
<dbReference type="AlphaFoldDB" id="A0AA40BAR2"/>
<evidence type="ECO:0000313" key="1">
    <source>
        <dbReference type="EMBL" id="KAK0730831.1"/>
    </source>
</evidence>
<accession>A0AA40BAR2</accession>
<dbReference type="Proteomes" id="UP001172102">
    <property type="component" value="Unassembled WGS sequence"/>
</dbReference>
<reference evidence="1" key="1">
    <citation type="submission" date="2023-06" db="EMBL/GenBank/DDBJ databases">
        <title>Genome-scale phylogeny and comparative genomics of the fungal order Sordariales.</title>
        <authorList>
            <consortium name="Lawrence Berkeley National Laboratory"/>
            <person name="Hensen N."/>
            <person name="Bonometti L."/>
            <person name="Westerberg I."/>
            <person name="Brannstrom I.O."/>
            <person name="Guillou S."/>
            <person name="Cros-Aarteil S."/>
            <person name="Calhoun S."/>
            <person name="Haridas S."/>
            <person name="Kuo A."/>
            <person name="Mondo S."/>
            <person name="Pangilinan J."/>
            <person name="Riley R."/>
            <person name="Labutti K."/>
            <person name="Andreopoulos B."/>
            <person name="Lipzen A."/>
            <person name="Chen C."/>
            <person name="Yanf M."/>
            <person name="Daum C."/>
            <person name="Ng V."/>
            <person name="Clum A."/>
            <person name="Steindorff A."/>
            <person name="Ohm R."/>
            <person name="Martin F."/>
            <person name="Silar P."/>
            <person name="Natvig D."/>
            <person name="Lalanne C."/>
            <person name="Gautier V."/>
            <person name="Ament-Velasquez S.L."/>
            <person name="Kruys A."/>
            <person name="Hutchinson M.I."/>
            <person name="Powell A.J."/>
            <person name="Barry K."/>
            <person name="Miller A.N."/>
            <person name="Grigoriev I.V."/>
            <person name="Debuchy R."/>
            <person name="Gladieux P."/>
            <person name="Thoren M.H."/>
            <person name="Johannesson H."/>
        </authorList>
    </citation>
    <scope>NUCLEOTIDE SEQUENCE</scope>
    <source>
        <strain evidence="1">SMH4607-1</strain>
    </source>
</reference>
<evidence type="ECO:0000313" key="2">
    <source>
        <dbReference type="Proteomes" id="UP001172102"/>
    </source>
</evidence>